<dbReference type="InterPro" id="IPR013083">
    <property type="entry name" value="Znf_RING/FYVE/PHD"/>
</dbReference>
<accession>A0ABM4F457</accession>
<evidence type="ECO:0000256" key="3">
    <source>
        <dbReference type="ARBA" id="ARBA00022833"/>
    </source>
</evidence>
<feature type="transmembrane region" description="Helical" evidence="4">
    <location>
        <begin position="244"/>
        <end position="263"/>
    </location>
</feature>
<sequence>MSCFACGERGAAINCQEKGCSRSFHLPCASENGCVTQFFKAFCSEHRPEQAVPVRPDAHTTCIICMEPVDENLSSGTMVCPSCKGAWFHRGRIQGQATSAGRECFRCPQPPAWEEDGRYEELYERHSQCDAGQCLHREGRQQAEESGPWELLLCSSCAPKGTHRRCSAVAADMDAWECDGCAGTGPGIHWAYCGLDTCLLGGLADTMYIIGEAPEVADPGLVMLVSKKVKRFLQLMPGKQRFGAYRFLPFFFLLGGAMEWFMINVRIGKETFCK</sequence>
<reference evidence="7" key="1">
    <citation type="submission" date="2025-08" db="UniProtKB">
        <authorList>
            <consortium name="RefSeq"/>
        </authorList>
    </citation>
    <scope>IDENTIFICATION</scope>
    <source>
        <tissue evidence="7">Blood</tissue>
    </source>
</reference>
<dbReference type="SUPFAM" id="SSF57903">
    <property type="entry name" value="FYVE/PHD zinc finger"/>
    <property type="match status" value="1"/>
</dbReference>
<evidence type="ECO:0000256" key="2">
    <source>
        <dbReference type="ARBA" id="ARBA00022771"/>
    </source>
</evidence>
<dbReference type="InterPro" id="IPR028183">
    <property type="entry name" value="UQCC5"/>
</dbReference>
<keyword evidence="4" id="KW-0812">Transmembrane</keyword>
<evidence type="ECO:0000313" key="7">
    <source>
        <dbReference type="RefSeq" id="XP_067159731.1"/>
    </source>
</evidence>
<keyword evidence="6" id="KW-1185">Reference proteome</keyword>
<evidence type="ECO:0000256" key="1">
    <source>
        <dbReference type="ARBA" id="ARBA00022723"/>
    </source>
</evidence>
<dbReference type="InterPro" id="IPR001965">
    <property type="entry name" value="Znf_PHD"/>
</dbReference>
<keyword evidence="4" id="KW-0472">Membrane</keyword>
<keyword evidence="1" id="KW-0479">Metal-binding</keyword>
<dbReference type="PANTHER" id="PTHR12420">
    <property type="entry name" value="PHD FINGER PROTEIN"/>
    <property type="match status" value="1"/>
</dbReference>
<dbReference type="PANTHER" id="PTHR12420:SF47">
    <property type="entry name" value="PHD FINGER PROTEIN 7"/>
    <property type="match status" value="1"/>
</dbReference>
<proteinExistence type="predicted"/>
<dbReference type="InterPro" id="IPR034732">
    <property type="entry name" value="EPHD"/>
</dbReference>
<dbReference type="InterPro" id="IPR051188">
    <property type="entry name" value="PHD-type_Zinc_Finger"/>
</dbReference>
<keyword evidence="3" id="KW-0862">Zinc</keyword>
<gene>
    <name evidence="7" type="primary">LOC136993209</name>
</gene>
<dbReference type="SMART" id="SM00249">
    <property type="entry name" value="PHD"/>
    <property type="match status" value="2"/>
</dbReference>
<name>A0ABM4F457_9AVES</name>
<evidence type="ECO:0000259" key="5">
    <source>
        <dbReference type="PROSITE" id="PS51805"/>
    </source>
</evidence>
<dbReference type="InterPro" id="IPR011011">
    <property type="entry name" value="Znf_FYVE_PHD"/>
</dbReference>
<dbReference type="Pfam" id="PF13771">
    <property type="entry name" value="zf-HC5HC2H"/>
    <property type="match status" value="1"/>
</dbReference>
<feature type="domain" description="PHD-type" evidence="5">
    <location>
        <begin position="1"/>
        <end position="47"/>
    </location>
</feature>
<keyword evidence="4" id="KW-1133">Transmembrane helix</keyword>
<protein>
    <submittedName>
        <fullName evidence="7">PHD finger protein 7-like</fullName>
    </submittedName>
</protein>
<organism evidence="6 7">
    <name type="scientific">Apteryx mantelli</name>
    <name type="common">North Island brown kiwi</name>
    <dbReference type="NCBI Taxonomy" id="2696672"/>
    <lineage>
        <taxon>Eukaryota</taxon>
        <taxon>Metazoa</taxon>
        <taxon>Chordata</taxon>
        <taxon>Craniata</taxon>
        <taxon>Vertebrata</taxon>
        <taxon>Euteleostomi</taxon>
        <taxon>Archelosauria</taxon>
        <taxon>Archosauria</taxon>
        <taxon>Dinosauria</taxon>
        <taxon>Saurischia</taxon>
        <taxon>Theropoda</taxon>
        <taxon>Coelurosauria</taxon>
        <taxon>Aves</taxon>
        <taxon>Palaeognathae</taxon>
        <taxon>Apterygiformes</taxon>
        <taxon>Apterygidae</taxon>
        <taxon>Apteryx</taxon>
    </lineage>
</organism>
<dbReference type="RefSeq" id="XP_067159731.1">
    <property type="nucleotide sequence ID" value="XM_067303630.1"/>
</dbReference>
<dbReference type="InterPro" id="IPR059102">
    <property type="entry name" value="PHD_PHF7/G2E3-like"/>
</dbReference>
<dbReference type="PROSITE" id="PS51805">
    <property type="entry name" value="EPHD"/>
    <property type="match status" value="1"/>
</dbReference>
<dbReference type="Gene3D" id="3.30.40.10">
    <property type="entry name" value="Zinc/RING finger domain, C3HC4 (zinc finger)"/>
    <property type="match status" value="2"/>
</dbReference>
<dbReference type="Proteomes" id="UP001652627">
    <property type="component" value="Chromosome 12"/>
</dbReference>
<dbReference type="Pfam" id="PF26054">
    <property type="entry name" value="PHD_G2E3"/>
    <property type="match status" value="1"/>
</dbReference>
<dbReference type="Pfam" id="PF15114">
    <property type="entry name" value="UPF0640"/>
    <property type="match status" value="1"/>
</dbReference>
<dbReference type="GeneID" id="136993209"/>
<evidence type="ECO:0000256" key="4">
    <source>
        <dbReference type="SAM" id="Phobius"/>
    </source>
</evidence>
<keyword evidence="2" id="KW-0863">Zinc-finger</keyword>
<evidence type="ECO:0000313" key="6">
    <source>
        <dbReference type="Proteomes" id="UP001652627"/>
    </source>
</evidence>